<accession>A0A061FHL8</accession>
<proteinExistence type="predicted"/>
<dbReference type="InParanoid" id="A0A061FHL8"/>
<reference evidence="2 3" key="1">
    <citation type="journal article" date="2013" name="Genome Biol.">
        <title>The genome sequence of the most widely cultivated cacao type and its use to identify candidate genes regulating pod color.</title>
        <authorList>
            <person name="Motamayor J.C."/>
            <person name="Mockaitis K."/>
            <person name="Schmutz J."/>
            <person name="Haiminen N."/>
            <person name="Iii D.L."/>
            <person name="Cornejo O."/>
            <person name="Findley S.D."/>
            <person name="Zheng P."/>
            <person name="Utro F."/>
            <person name="Royaert S."/>
            <person name="Saski C."/>
            <person name="Jenkins J."/>
            <person name="Podicheti R."/>
            <person name="Zhao M."/>
            <person name="Scheffler B.E."/>
            <person name="Stack J.C."/>
            <person name="Feltus F.A."/>
            <person name="Mustiga G.M."/>
            <person name="Amores F."/>
            <person name="Phillips W."/>
            <person name="Marelli J.P."/>
            <person name="May G.D."/>
            <person name="Shapiro H."/>
            <person name="Ma J."/>
            <person name="Bustamante C.D."/>
            <person name="Schnell R.J."/>
            <person name="Main D."/>
            <person name="Gilbert D."/>
            <person name="Parida L."/>
            <person name="Kuhn D.N."/>
        </authorList>
    </citation>
    <scope>NUCLEOTIDE SEQUENCE [LARGE SCALE GENOMIC DNA]</scope>
    <source>
        <strain evidence="3">cv. Matina 1-6</strain>
    </source>
</reference>
<keyword evidence="3" id="KW-1185">Reference proteome</keyword>
<gene>
    <name evidence="2" type="ORF">TCM_035349</name>
</gene>
<name>A0A061FHL8_THECC</name>
<dbReference type="Proteomes" id="UP000026915">
    <property type="component" value="Chromosome 8"/>
</dbReference>
<dbReference type="Gramene" id="EOY16556">
    <property type="protein sequence ID" value="EOY16556"/>
    <property type="gene ID" value="TCM_035349"/>
</dbReference>
<dbReference type="HOGENOM" id="CLU_1484531_0_0_1"/>
<dbReference type="EMBL" id="CM001886">
    <property type="protein sequence ID" value="EOY16556.1"/>
    <property type="molecule type" value="Genomic_DNA"/>
</dbReference>
<sequence length="182" mass="19810">MRKQEEKMLELKASIQSLTLAMQTLEDSIIARILDDLKSQLVIGVSALMCDNILLVMHGGRSSHSAGLKHNDADDMQHHEPGVHIHDDILGVDGEHVTHVDDVIDEAMVGDVTLQSNDAEGEHVLLPESIIDASVEGEEDPDSVVAEKEHLPRADAFVEAAARAMVLYQSTFDAVETRSSSP</sequence>
<evidence type="ECO:0000313" key="3">
    <source>
        <dbReference type="Proteomes" id="UP000026915"/>
    </source>
</evidence>
<evidence type="ECO:0000256" key="1">
    <source>
        <dbReference type="SAM" id="Coils"/>
    </source>
</evidence>
<dbReference type="AlphaFoldDB" id="A0A061FHL8"/>
<feature type="coiled-coil region" evidence="1">
    <location>
        <begin position="1"/>
        <end position="28"/>
    </location>
</feature>
<organism evidence="2 3">
    <name type="scientific">Theobroma cacao</name>
    <name type="common">Cacao</name>
    <name type="synonym">Cocoa</name>
    <dbReference type="NCBI Taxonomy" id="3641"/>
    <lineage>
        <taxon>Eukaryota</taxon>
        <taxon>Viridiplantae</taxon>
        <taxon>Streptophyta</taxon>
        <taxon>Embryophyta</taxon>
        <taxon>Tracheophyta</taxon>
        <taxon>Spermatophyta</taxon>
        <taxon>Magnoliopsida</taxon>
        <taxon>eudicotyledons</taxon>
        <taxon>Gunneridae</taxon>
        <taxon>Pentapetalae</taxon>
        <taxon>rosids</taxon>
        <taxon>malvids</taxon>
        <taxon>Malvales</taxon>
        <taxon>Malvaceae</taxon>
        <taxon>Byttnerioideae</taxon>
        <taxon>Theobroma</taxon>
    </lineage>
</organism>
<evidence type="ECO:0000313" key="2">
    <source>
        <dbReference type="EMBL" id="EOY16556.1"/>
    </source>
</evidence>
<protein>
    <submittedName>
        <fullName evidence="2">Uncharacterized protein</fullName>
    </submittedName>
</protein>
<keyword evidence="1" id="KW-0175">Coiled coil</keyword>